<organism evidence="2 3">
    <name type="scientific">Pleurodeles waltl</name>
    <name type="common">Iberian ribbed newt</name>
    <dbReference type="NCBI Taxonomy" id="8319"/>
    <lineage>
        <taxon>Eukaryota</taxon>
        <taxon>Metazoa</taxon>
        <taxon>Chordata</taxon>
        <taxon>Craniata</taxon>
        <taxon>Vertebrata</taxon>
        <taxon>Euteleostomi</taxon>
        <taxon>Amphibia</taxon>
        <taxon>Batrachia</taxon>
        <taxon>Caudata</taxon>
        <taxon>Salamandroidea</taxon>
        <taxon>Salamandridae</taxon>
        <taxon>Pleurodelinae</taxon>
        <taxon>Pleurodeles</taxon>
    </lineage>
</organism>
<evidence type="ECO:0000256" key="1">
    <source>
        <dbReference type="SAM" id="MobiDB-lite"/>
    </source>
</evidence>
<reference evidence="2" key="1">
    <citation type="journal article" date="2022" name="bioRxiv">
        <title>Sequencing and chromosome-scale assembly of the giantPleurodeles waltlgenome.</title>
        <authorList>
            <person name="Brown T."/>
            <person name="Elewa A."/>
            <person name="Iarovenko S."/>
            <person name="Subramanian E."/>
            <person name="Araus A.J."/>
            <person name="Petzold A."/>
            <person name="Susuki M."/>
            <person name="Suzuki K.-i.T."/>
            <person name="Hayashi T."/>
            <person name="Toyoda A."/>
            <person name="Oliveira C."/>
            <person name="Osipova E."/>
            <person name="Leigh N.D."/>
            <person name="Simon A."/>
            <person name="Yun M.H."/>
        </authorList>
    </citation>
    <scope>NUCLEOTIDE SEQUENCE</scope>
    <source>
        <strain evidence="2">20211129_DDA</strain>
        <tissue evidence="2">Liver</tissue>
    </source>
</reference>
<feature type="region of interest" description="Disordered" evidence="1">
    <location>
        <begin position="105"/>
        <end position="144"/>
    </location>
</feature>
<name>A0AAV7RMY5_PLEWA</name>
<proteinExistence type="predicted"/>
<comment type="caution">
    <text evidence="2">The sequence shown here is derived from an EMBL/GenBank/DDBJ whole genome shotgun (WGS) entry which is preliminary data.</text>
</comment>
<feature type="compositionally biased region" description="Polar residues" evidence="1">
    <location>
        <begin position="105"/>
        <end position="121"/>
    </location>
</feature>
<accession>A0AAV7RMY5</accession>
<gene>
    <name evidence="2" type="ORF">NDU88_005863</name>
</gene>
<keyword evidence="3" id="KW-1185">Reference proteome</keyword>
<sequence length="144" mass="15087">MGWESRPPYEGSAAVLGGEWDTANGGISAIADSILLTWASSPFDTCFPGLPQTAALQGPRASVGELLDSWGALAQQKKPCSEGWPLWLVPLPTFLSWTPAQAIGTNESTTTMENPSAQQDSDLVGQFGGSTSQPSAEEGQDYGP</sequence>
<dbReference type="Proteomes" id="UP001066276">
    <property type="component" value="Chromosome 5"/>
</dbReference>
<dbReference type="AlphaFoldDB" id="A0AAV7RMY5"/>
<evidence type="ECO:0000313" key="3">
    <source>
        <dbReference type="Proteomes" id="UP001066276"/>
    </source>
</evidence>
<dbReference type="EMBL" id="JANPWB010000009">
    <property type="protein sequence ID" value="KAJ1153097.1"/>
    <property type="molecule type" value="Genomic_DNA"/>
</dbReference>
<protein>
    <submittedName>
        <fullName evidence="2">Uncharacterized protein</fullName>
    </submittedName>
</protein>
<evidence type="ECO:0000313" key="2">
    <source>
        <dbReference type="EMBL" id="KAJ1153097.1"/>
    </source>
</evidence>